<protein>
    <recommendedName>
        <fullName evidence="1">GST N-terminal domain-containing protein</fullName>
    </recommendedName>
</protein>
<dbReference type="PANTHER" id="PTHR42673">
    <property type="entry name" value="MALEYLACETOACETATE ISOMERASE"/>
    <property type="match status" value="1"/>
</dbReference>
<evidence type="ECO:0000313" key="3">
    <source>
        <dbReference type="Proteomes" id="UP000268093"/>
    </source>
</evidence>
<dbReference type="GO" id="GO:0006749">
    <property type="term" value="P:glutathione metabolic process"/>
    <property type="evidence" value="ECO:0007669"/>
    <property type="project" value="TreeGrafter"/>
</dbReference>
<dbReference type="InterPro" id="IPR036249">
    <property type="entry name" value="Thioredoxin-like_sf"/>
</dbReference>
<dbReference type="PANTHER" id="PTHR42673:SF4">
    <property type="entry name" value="MALEYLACETOACETATE ISOMERASE"/>
    <property type="match status" value="1"/>
</dbReference>
<dbReference type="GO" id="GO:0016034">
    <property type="term" value="F:maleylacetoacetate isomerase activity"/>
    <property type="evidence" value="ECO:0007669"/>
    <property type="project" value="TreeGrafter"/>
</dbReference>
<sequence length="251" mass="28666">MSTTNAPTLFILNKNYSSWSLRPWIVLRHLGIPFNTEIYRAEDFSTKPSTDPARPGLVKNDPQLEAFLSRAGPSRKVPALHVPRDDGLGVFVVHESLSIIEYLAEDHPHLWPTNKRHRALARSLALEMHAGLSALRNYYPMNIRQQHEFDEARFHSVPGIEADVSRVNQIWIQCRAAVLADPELAAHDEGFLFGRFTIVDAMFAPVVSRFTTYRLPVESKAKEYMETVLSFKPMKEWTAEAKKEVQIIKED</sequence>
<dbReference type="GO" id="GO:0004364">
    <property type="term" value="F:glutathione transferase activity"/>
    <property type="evidence" value="ECO:0007669"/>
    <property type="project" value="TreeGrafter"/>
</dbReference>
<dbReference type="SUPFAM" id="SSF52833">
    <property type="entry name" value="Thioredoxin-like"/>
    <property type="match status" value="1"/>
</dbReference>
<dbReference type="CDD" id="cd03194">
    <property type="entry name" value="GST_C_3"/>
    <property type="match status" value="1"/>
</dbReference>
<feature type="domain" description="GST N-terminal" evidence="1">
    <location>
        <begin position="7"/>
        <end position="111"/>
    </location>
</feature>
<dbReference type="InterPro" id="IPR004045">
    <property type="entry name" value="Glutathione_S-Trfase_N"/>
</dbReference>
<dbReference type="Gene3D" id="1.20.1050.10">
    <property type="match status" value="1"/>
</dbReference>
<proteinExistence type="predicted"/>
<dbReference type="InterPro" id="IPR036282">
    <property type="entry name" value="Glutathione-S-Trfase_C_sf"/>
</dbReference>
<dbReference type="AlphaFoldDB" id="A0A433DIJ7"/>
<evidence type="ECO:0000313" key="2">
    <source>
        <dbReference type="EMBL" id="RUP50647.1"/>
    </source>
</evidence>
<name>A0A433DIJ7_9FUNG</name>
<gene>
    <name evidence="2" type="ORF">BC936DRAFT_138272</name>
</gene>
<accession>A0A433DIJ7</accession>
<dbReference type="Pfam" id="PF13409">
    <property type="entry name" value="GST_N_2"/>
    <property type="match status" value="1"/>
</dbReference>
<dbReference type="PROSITE" id="PS50404">
    <property type="entry name" value="GST_NTER"/>
    <property type="match status" value="1"/>
</dbReference>
<dbReference type="Proteomes" id="UP000268093">
    <property type="component" value="Unassembled WGS sequence"/>
</dbReference>
<keyword evidence="3" id="KW-1185">Reference proteome</keyword>
<organism evidence="2 3">
    <name type="scientific">Jimgerdemannia flammicorona</name>
    <dbReference type="NCBI Taxonomy" id="994334"/>
    <lineage>
        <taxon>Eukaryota</taxon>
        <taxon>Fungi</taxon>
        <taxon>Fungi incertae sedis</taxon>
        <taxon>Mucoromycota</taxon>
        <taxon>Mucoromycotina</taxon>
        <taxon>Endogonomycetes</taxon>
        <taxon>Endogonales</taxon>
        <taxon>Endogonaceae</taxon>
        <taxon>Jimgerdemannia</taxon>
    </lineage>
</organism>
<reference evidence="2 3" key="1">
    <citation type="journal article" date="2018" name="New Phytol.">
        <title>Phylogenomics of Endogonaceae and evolution of mycorrhizas within Mucoromycota.</title>
        <authorList>
            <person name="Chang Y."/>
            <person name="Desiro A."/>
            <person name="Na H."/>
            <person name="Sandor L."/>
            <person name="Lipzen A."/>
            <person name="Clum A."/>
            <person name="Barry K."/>
            <person name="Grigoriev I.V."/>
            <person name="Martin F.M."/>
            <person name="Stajich J.E."/>
            <person name="Smith M.E."/>
            <person name="Bonito G."/>
            <person name="Spatafora J.W."/>
        </authorList>
    </citation>
    <scope>NUCLEOTIDE SEQUENCE [LARGE SCALE GENOMIC DNA]</scope>
    <source>
        <strain evidence="2 3">GMNB39</strain>
    </source>
</reference>
<dbReference type="Gene3D" id="3.40.30.10">
    <property type="entry name" value="Glutaredoxin"/>
    <property type="match status" value="1"/>
</dbReference>
<dbReference type="OrthoDB" id="249703at2759"/>
<evidence type="ECO:0000259" key="1">
    <source>
        <dbReference type="PROSITE" id="PS50404"/>
    </source>
</evidence>
<comment type="caution">
    <text evidence="2">The sequence shown here is derived from an EMBL/GenBank/DDBJ whole genome shotgun (WGS) entry which is preliminary data.</text>
</comment>
<dbReference type="EMBL" id="RBNI01001283">
    <property type="protein sequence ID" value="RUP50647.1"/>
    <property type="molecule type" value="Genomic_DNA"/>
</dbReference>
<dbReference type="SUPFAM" id="SSF47616">
    <property type="entry name" value="GST C-terminal domain-like"/>
    <property type="match status" value="1"/>
</dbReference>
<dbReference type="GO" id="GO:0006559">
    <property type="term" value="P:L-phenylalanine catabolic process"/>
    <property type="evidence" value="ECO:0007669"/>
    <property type="project" value="TreeGrafter"/>
</dbReference>